<feature type="chain" id="PRO_5032869622" description="Transmembrane protein" evidence="3">
    <location>
        <begin position="17"/>
        <end position="686"/>
    </location>
</feature>
<evidence type="ECO:0000256" key="3">
    <source>
        <dbReference type="SAM" id="SignalP"/>
    </source>
</evidence>
<protein>
    <recommendedName>
        <fullName evidence="6">Transmembrane protein</fullName>
    </recommendedName>
</protein>
<feature type="region of interest" description="Disordered" evidence="1">
    <location>
        <begin position="62"/>
        <end position="112"/>
    </location>
</feature>
<evidence type="ECO:0000256" key="1">
    <source>
        <dbReference type="SAM" id="MobiDB-lite"/>
    </source>
</evidence>
<evidence type="ECO:0008006" key="6">
    <source>
        <dbReference type="Google" id="ProtNLM"/>
    </source>
</evidence>
<organism evidence="4 5">
    <name type="scientific">Symbiodinium necroappetens</name>
    <dbReference type="NCBI Taxonomy" id="1628268"/>
    <lineage>
        <taxon>Eukaryota</taxon>
        <taxon>Sar</taxon>
        <taxon>Alveolata</taxon>
        <taxon>Dinophyceae</taxon>
        <taxon>Suessiales</taxon>
        <taxon>Symbiodiniaceae</taxon>
        <taxon>Symbiodinium</taxon>
    </lineage>
</organism>
<keyword evidence="5" id="KW-1185">Reference proteome</keyword>
<keyword evidence="2" id="KW-0812">Transmembrane</keyword>
<dbReference type="EMBL" id="CAJNJA010075696">
    <property type="protein sequence ID" value="CAE7915483.1"/>
    <property type="molecule type" value="Genomic_DNA"/>
</dbReference>
<feature type="compositionally biased region" description="Acidic residues" evidence="1">
    <location>
        <begin position="174"/>
        <end position="186"/>
    </location>
</feature>
<dbReference type="Proteomes" id="UP000601435">
    <property type="component" value="Unassembled WGS sequence"/>
</dbReference>
<reference evidence="4" key="1">
    <citation type="submission" date="2021-02" db="EMBL/GenBank/DDBJ databases">
        <authorList>
            <person name="Dougan E. K."/>
            <person name="Rhodes N."/>
            <person name="Thang M."/>
            <person name="Chan C."/>
        </authorList>
    </citation>
    <scope>NUCLEOTIDE SEQUENCE</scope>
</reference>
<proteinExistence type="predicted"/>
<feature type="signal peptide" evidence="3">
    <location>
        <begin position="1"/>
        <end position="16"/>
    </location>
</feature>
<feature type="transmembrane region" description="Helical" evidence="2">
    <location>
        <begin position="257"/>
        <end position="275"/>
    </location>
</feature>
<keyword evidence="3" id="KW-0732">Signal</keyword>
<comment type="caution">
    <text evidence="4">The sequence shown here is derived from an EMBL/GenBank/DDBJ whole genome shotgun (WGS) entry which is preliminary data.</text>
</comment>
<evidence type="ECO:0000313" key="4">
    <source>
        <dbReference type="EMBL" id="CAE7915483.1"/>
    </source>
</evidence>
<dbReference type="OrthoDB" id="416538at2759"/>
<dbReference type="AlphaFoldDB" id="A0A813BQ07"/>
<feature type="region of interest" description="Disordered" evidence="1">
    <location>
        <begin position="293"/>
        <end position="316"/>
    </location>
</feature>
<gene>
    <name evidence="4" type="ORF">SNEC2469_LOCUS31363</name>
</gene>
<accession>A0A813BQ07</accession>
<feature type="region of interest" description="Disordered" evidence="1">
    <location>
        <begin position="157"/>
        <end position="186"/>
    </location>
</feature>
<evidence type="ECO:0000256" key="2">
    <source>
        <dbReference type="SAM" id="Phobius"/>
    </source>
</evidence>
<feature type="compositionally biased region" description="Basic and acidic residues" evidence="1">
    <location>
        <begin position="68"/>
        <end position="78"/>
    </location>
</feature>
<evidence type="ECO:0000313" key="5">
    <source>
        <dbReference type="Proteomes" id="UP000601435"/>
    </source>
</evidence>
<name>A0A813BQ07_9DINO</name>
<keyword evidence="2" id="KW-0472">Membrane</keyword>
<keyword evidence="2" id="KW-1133">Transmembrane helix</keyword>
<sequence>MRFLAAWTLSLIAVFALDQDLDHGHQRAHLVQAVDSWGDEVSHRPSPRHAPKAHDAAIKREMRHKAKDGKPPTRDAKAKRGPIAAAEVSSHGGFSHHQAHSSHKHGPDAVHSHVEVEASPNIPVTFFQEESEQGPVHPVRVHEREGSGVEVEVAKLSDVPDEMEMEAEEKSDYSEEDDGSSAEDQADDFTLPKADEMEGRQDAAAVADVLSSSPASIMRREAHDTEELPTEVAAKRWLGLYDFKSGKVSGQRHLRRVVLVFVFMGIAVLFMLLALTKADNVIRSVLSHVSLSTEPTGSELQEPVDKKDQVQTNHGKTPEAATKAIANLLESSLGTCGGSRKLSREDKEFDADLGSVGALRSRVEAIPVSAVAQVERLLPSAGGYDVTFSKPLSSRQLLRLEAVIQTSADSEPLLAPLTRRPCVLYTANASRRVHGGMPLPVAFASQHTDFIVTLCGSPRVDIRVSGSEVNLFATRECEFAEVLPFPCAPDHWQDFVSAHLSSAGTGSSDNHAMENGLRAKGTAVEFHECCLITGATVTLIGELMRSACGDLTLQPLSQEQVSWKRPSWEKGSGEELELLEARTHVLISDDPTLLTSELAEASGSQVNQRTGLRVRNLEDQMAQQQKLQKQLALRHTMAAKRNVDGLPELPLAKWEDQPTLAPLGASPYPLALMPAQPVAVSSSPTY</sequence>